<keyword evidence="2" id="KW-1185">Reference proteome</keyword>
<proteinExistence type="predicted"/>
<dbReference type="KEGG" id="ehx:EMIHUDRAFT_421896"/>
<sequence length="277" mass="30893">MFVSHQWLSRHHPDPKAQHYPAILEAAEALCARQGLDPESLHIWLDYHSIPQENTTTKRLAIGSIALYAACSHYFLACAPEALHQDSRPPCKVDADTYLQRGWCRLEQWAFMAINGSAQMYVFDSSLSQLSSRRRWIEESVNVFNGHFTHEADKALLVDVVLGLYGLAVIAALDPSVAAGRHLSRGKGPQHVPQQASPPLAGPQLIELIAERRGLIFPRQHFGDLVDRLEAELEWGARESECLARESTSPSTTYRAARTARRTLDHTGSPSHRTCSV</sequence>
<dbReference type="HOGENOM" id="CLU_1006231_0_0_1"/>
<reference evidence="2" key="1">
    <citation type="journal article" date="2013" name="Nature">
        <title>Pan genome of the phytoplankton Emiliania underpins its global distribution.</title>
        <authorList>
            <person name="Read B.A."/>
            <person name="Kegel J."/>
            <person name="Klute M.J."/>
            <person name="Kuo A."/>
            <person name="Lefebvre S.C."/>
            <person name="Maumus F."/>
            <person name="Mayer C."/>
            <person name="Miller J."/>
            <person name="Monier A."/>
            <person name="Salamov A."/>
            <person name="Young J."/>
            <person name="Aguilar M."/>
            <person name="Claverie J.M."/>
            <person name="Frickenhaus S."/>
            <person name="Gonzalez K."/>
            <person name="Herman E.K."/>
            <person name="Lin Y.C."/>
            <person name="Napier J."/>
            <person name="Ogata H."/>
            <person name="Sarno A.F."/>
            <person name="Shmutz J."/>
            <person name="Schroeder D."/>
            <person name="de Vargas C."/>
            <person name="Verret F."/>
            <person name="von Dassow P."/>
            <person name="Valentin K."/>
            <person name="Van de Peer Y."/>
            <person name="Wheeler G."/>
            <person name="Dacks J.B."/>
            <person name="Delwiche C.F."/>
            <person name="Dyhrman S.T."/>
            <person name="Glockner G."/>
            <person name="John U."/>
            <person name="Richards T."/>
            <person name="Worden A.Z."/>
            <person name="Zhang X."/>
            <person name="Grigoriev I.V."/>
            <person name="Allen A.E."/>
            <person name="Bidle K."/>
            <person name="Borodovsky M."/>
            <person name="Bowler C."/>
            <person name="Brownlee C."/>
            <person name="Cock J.M."/>
            <person name="Elias M."/>
            <person name="Gladyshev V.N."/>
            <person name="Groth M."/>
            <person name="Guda C."/>
            <person name="Hadaegh A."/>
            <person name="Iglesias-Rodriguez M.D."/>
            <person name="Jenkins J."/>
            <person name="Jones B.M."/>
            <person name="Lawson T."/>
            <person name="Leese F."/>
            <person name="Lindquist E."/>
            <person name="Lobanov A."/>
            <person name="Lomsadze A."/>
            <person name="Malik S.B."/>
            <person name="Marsh M.E."/>
            <person name="Mackinder L."/>
            <person name="Mock T."/>
            <person name="Mueller-Roeber B."/>
            <person name="Pagarete A."/>
            <person name="Parker M."/>
            <person name="Probert I."/>
            <person name="Quesneville H."/>
            <person name="Raines C."/>
            <person name="Rensing S.A."/>
            <person name="Riano-Pachon D.M."/>
            <person name="Richier S."/>
            <person name="Rokitta S."/>
            <person name="Shiraiwa Y."/>
            <person name="Soanes D.M."/>
            <person name="van der Giezen M."/>
            <person name="Wahlund T.M."/>
            <person name="Williams B."/>
            <person name="Wilson W."/>
            <person name="Wolfe G."/>
            <person name="Wurch L.L."/>
        </authorList>
    </citation>
    <scope>NUCLEOTIDE SEQUENCE</scope>
</reference>
<evidence type="ECO:0008006" key="3">
    <source>
        <dbReference type="Google" id="ProtNLM"/>
    </source>
</evidence>
<dbReference type="PaxDb" id="2903-EOD15672"/>
<dbReference type="RefSeq" id="XP_005789430.1">
    <property type="nucleotide sequence ID" value="XM_005789373.1"/>
</dbReference>
<evidence type="ECO:0000313" key="2">
    <source>
        <dbReference type="Proteomes" id="UP000013827"/>
    </source>
</evidence>
<dbReference type="RefSeq" id="XP_005768101.1">
    <property type="nucleotide sequence ID" value="XM_005768044.1"/>
</dbReference>
<dbReference type="AlphaFoldDB" id="A0A0D3KML6"/>
<dbReference type="EnsemblProtists" id="EOD15672">
    <property type="protein sequence ID" value="EOD15672"/>
    <property type="gene ID" value="EMIHUDRAFT_421896"/>
</dbReference>
<name>A0A0D3KML6_EMIH1</name>
<dbReference type="GeneID" id="17282270"/>
<dbReference type="KEGG" id="ehx:EMIHUDRAFT_440473"/>
<protein>
    <recommendedName>
        <fullName evidence="3">Transcription factor domain-containing protein</fullName>
    </recommendedName>
</protein>
<dbReference type="GeneID" id="17261824"/>
<reference evidence="1" key="2">
    <citation type="submission" date="2024-10" db="UniProtKB">
        <authorList>
            <consortium name="EnsemblProtists"/>
        </authorList>
    </citation>
    <scope>IDENTIFICATION</scope>
</reference>
<dbReference type="Proteomes" id="UP000013827">
    <property type="component" value="Unassembled WGS sequence"/>
</dbReference>
<organism evidence="1 2">
    <name type="scientific">Emiliania huxleyi (strain CCMP1516)</name>
    <dbReference type="NCBI Taxonomy" id="280463"/>
    <lineage>
        <taxon>Eukaryota</taxon>
        <taxon>Haptista</taxon>
        <taxon>Haptophyta</taxon>
        <taxon>Prymnesiophyceae</taxon>
        <taxon>Isochrysidales</taxon>
        <taxon>Noelaerhabdaceae</taxon>
        <taxon>Emiliania</taxon>
    </lineage>
</organism>
<dbReference type="EnsemblProtists" id="EOD37001">
    <property type="protein sequence ID" value="EOD37001"/>
    <property type="gene ID" value="EMIHUDRAFT_440473"/>
</dbReference>
<accession>A0A0D3KML6</accession>
<evidence type="ECO:0000313" key="1">
    <source>
        <dbReference type="EnsemblProtists" id="EOD37001"/>
    </source>
</evidence>